<reference evidence="1" key="1">
    <citation type="thesis" date="2021" institute="BYU ScholarsArchive" country="Provo, UT, USA">
        <title>Applications of and Algorithms for Genome Assembly and Genomic Analyses with an Emphasis on Marine Teleosts.</title>
        <authorList>
            <person name="Pickett B.D."/>
        </authorList>
    </citation>
    <scope>NUCLEOTIDE SEQUENCE</scope>
    <source>
        <strain evidence="1">HI-2016</strain>
    </source>
</reference>
<dbReference type="EMBL" id="JAFBMS010002402">
    <property type="protein sequence ID" value="KAG9328302.1"/>
    <property type="molecule type" value="Genomic_DNA"/>
</dbReference>
<name>A0A8T2MSG4_9TELE</name>
<sequence>MSAGSLPVCPAFLVEEQQVRSLCGAQCAPSPPPRRQTRHAELESARMPTAARGVSVAFLLTPQNSAVRDGNILLVTLVTADNRVSNVNNSPLSPGLIIKQPGSETDSALIPWQRSLALTESTASRDVQQVCQRWPGVGVGWGRGVNRALWTHCDFSFHQHSPVLEPRSMKETCELNY</sequence>
<keyword evidence="2" id="KW-1185">Reference proteome</keyword>
<gene>
    <name evidence="1" type="ORF">JZ751_015330</name>
</gene>
<comment type="caution">
    <text evidence="1">The sequence shown here is derived from an EMBL/GenBank/DDBJ whole genome shotgun (WGS) entry which is preliminary data.</text>
</comment>
<dbReference type="AlphaFoldDB" id="A0A8T2MSG4"/>
<accession>A0A8T2MSG4</accession>
<evidence type="ECO:0000313" key="1">
    <source>
        <dbReference type="EMBL" id="KAG9328302.1"/>
    </source>
</evidence>
<evidence type="ECO:0000313" key="2">
    <source>
        <dbReference type="Proteomes" id="UP000824540"/>
    </source>
</evidence>
<organism evidence="1 2">
    <name type="scientific">Albula glossodonta</name>
    <name type="common">roundjaw bonefish</name>
    <dbReference type="NCBI Taxonomy" id="121402"/>
    <lineage>
        <taxon>Eukaryota</taxon>
        <taxon>Metazoa</taxon>
        <taxon>Chordata</taxon>
        <taxon>Craniata</taxon>
        <taxon>Vertebrata</taxon>
        <taxon>Euteleostomi</taxon>
        <taxon>Actinopterygii</taxon>
        <taxon>Neopterygii</taxon>
        <taxon>Teleostei</taxon>
        <taxon>Albuliformes</taxon>
        <taxon>Albulidae</taxon>
        <taxon>Albula</taxon>
    </lineage>
</organism>
<dbReference type="Proteomes" id="UP000824540">
    <property type="component" value="Unassembled WGS sequence"/>
</dbReference>
<protein>
    <submittedName>
        <fullName evidence="1">Uncharacterized protein</fullName>
    </submittedName>
</protein>
<proteinExistence type="predicted"/>